<evidence type="ECO:0000259" key="11">
    <source>
        <dbReference type="Pfam" id="PF03934"/>
    </source>
</evidence>
<dbReference type="Pfam" id="PF03934">
    <property type="entry name" value="T2SSK"/>
    <property type="match status" value="1"/>
</dbReference>
<dbReference type="Pfam" id="PF21687">
    <property type="entry name" value="T2SSK_1st"/>
    <property type="match status" value="1"/>
</dbReference>
<dbReference type="RefSeq" id="WP_105531939.1">
    <property type="nucleotide sequence ID" value="NZ_PUGF01000010.1"/>
</dbReference>
<dbReference type="AlphaFoldDB" id="A0A2S9GYQ9"/>
<evidence type="ECO:0000256" key="5">
    <source>
        <dbReference type="ARBA" id="ARBA00022519"/>
    </source>
</evidence>
<keyword evidence="3 10" id="KW-0813">Transport</keyword>
<evidence type="ECO:0000256" key="8">
    <source>
        <dbReference type="ARBA" id="ARBA00022989"/>
    </source>
</evidence>
<dbReference type="InterPro" id="IPR005628">
    <property type="entry name" value="GspK"/>
</dbReference>
<dbReference type="SUPFAM" id="SSF54523">
    <property type="entry name" value="Pili subunits"/>
    <property type="match status" value="1"/>
</dbReference>
<dbReference type="EMBL" id="PUGF01000010">
    <property type="protein sequence ID" value="PRC92862.1"/>
    <property type="molecule type" value="Genomic_DNA"/>
</dbReference>
<dbReference type="GO" id="GO:0005886">
    <property type="term" value="C:plasma membrane"/>
    <property type="evidence" value="ECO:0007669"/>
    <property type="project" value="UniProtKB-SubCell"/>
</dbReference>
<dbReference type="InterPro" id="IPR049031">
    <property type="entry name" value="T2SSK_SAM-like_1st"/>
</dbReference>
<keyword evidence="4 10" id="KW-1003">Cell membrane</keyword>
<dbReference type="SUPFAM" id="SSF158544">
    <property type="entry name" value="GspK insert domain-like"/>
    <property type="match status" value="1"/>
</dbReference>
<evidence type="ECO:0000256" key="6">
    <source>
        <dbReference type="ARBA" id="ARBA00022692"/>
    </source>
</evidence>
<dbReference type="Gene3D" id="1.10.40.60">
    <property type="entry name" value="EpsJ-like"/>
    <property type="match status" value="2"/>
</dbReference>
<comment type="caution">
    <text evidence="13">The sequence shown here is derived from an EMBL/GenBank/DDBJ whole genome shotgun (WGS) entry which is preliminary data.</text>
</comment>
<evidence type="ECO:0000259" key="12">
    <source>
        <dbReference type="Pfam" id="PF21687"/>
    </source>
</evidence>
<keyword evidence="7" id="KW-0653">Protein transport</keyword>
<dbReference type="PANTHER" id="PTHR38831:SF1">
    <property type="entry name" value="TYPE II SECRETION SYSTEM PROTEIN K-RELATED"/>
    <property type="match status" value="1"/>
</dbReference>
<dbReference type="GO" id="GO:0009306">
    <property type="term" value="P:protein secretion"/>
    <property type="evidence" value="ECO:0007669"/>
    <property type="project" value="InterPro"/>
</dbReference>
<name>A0A2S9GYQ9_9BURK</name>
<evidence type="ECO:0000256" key="4">
    <source>
        <dbReference type="ARBA" id="ARBA00022475"/>
    </source>
</evidence>
<dbReference type="InterPro" id="IPR045584">
    <property type="entry name" value="Pilin-like"/>
</dbReference>
<dbReference type="Proteomes" id="UP000237839">
    <property type="component" value="Unassembled WGS sequence"/>
</dbReference>
<keyword evidence="8" id="KW-1133">Transmembrane helix</keyword>
<gene>
    <name evidence="13" type="ORF">S2091_2279</name>
</gene>
<dbReference type="PIRSF" id="PIRSF002786">
    <property type="entry name" value="XcpX"/>
    <property type="match status" value="1"/>
</dbReference>
<comment type="subcellular location">
    <subcellularLocation>
        <location evidence="1 10">Cell inner membrane</location>
    </subcellularLocation>
</comment>
<keyword evidence="9 10" id="KW-0472">Membrane</keyword>
<sequence>MRRSLVTLPSAQRGVAIVTALLLAALAITLVMSLFGQQNVQVRSIENQRFQLQKQWVMRGALDWARLILREDARVNRVDYLGEPWSVPLESTRLDQYVDNGRGSEDDTDATLSGYVIDAESRLNLTNLAVAGVVDPATLLAFGSLLSGQGMDPGLATATANMVASTQAKATQFNSDGSVGAAAVSAKILALTQVDDLLAIPGFTPATVAKLRELVVFLPVATPININTASAQVISARIAGISLSDAQQIVTARNQAYYKDLTDLAARWTNSKVPIPAAGVVNTQTNYFIVHGHVQLDRSALDVDALIERTPISGATRVVWVREN</sequence>
<evidence type="ECO:0000256" key="3">
    <source>
        <dbReference type="ARBA" id="ARBA00022448"/>
    </source>
</evidence>
<comment type="similarity">
    <text evidence="2 10">Belongs to the GSP K family.</text>
</comment>
<proteinExistence type="inferred from homology"/>
<evidence type="ECO:0000256" key="2">
    <source>
        <dbReference type="ARBA" id="ARBA00007246"/>
    </source>
</evidence>
<dbReference type="OrthoDB" id="5293133at2"/>
<dbReference type="PANTHER" id="PTHR38831">
    <property type="entry name" value="TYPE II SECRETION SYSTEM PROTEIN K"/>
    <property type="match status" value="1"/>
</dbReference>
<evidence type="ECO:0000313" key="13">
    <source>
        <dbReference type="EMBL" id="PRC92862.1"/>
    </source>
</evidence>
<feature type="domain" description="T2SS protein K first SAM-like" evidence="12">
    <location>
        <begin position="121"/>
        <end position="219"/>
    </location>
</feature>
<protein>
    <recommendedName>
        <fullName evidence="10">Type II secretion system protein K</fullName>
    </recommendedName>
</protein>
<organism evidence="13 14">
    <name type="scientific">Solimicrobium silvestre</name>
    <dbReference type="NCBI Taxonomy" id="2099400"/>
    <lineage>
        <taxon>Bacteria</taxon>
        <taxon>Pseudomonadati</taxon>
        <taxon>Pseudomonadota</taxon>
        <taxon>Betaproteobacteria</taxon>
        <taxon>Burkholderiales</taxon>
        <taxon>Oxalobacteraceae</taxon>
        <taxon>Solimicrobium</taxon>
    </lineage>
</organism>
<keyword evidence="14" id="KW-1185">Reference proteome</keyword>
<evidence type="ECO:0000313" key="14">
    <source>
        <dbReference type="Proteomes" id="UP000237839"/>
    </source>
</evidence>
<evidence type="ECO:0000256" key="9">
    <source>
        <dbReference type="ARBA" id="ARBA00023136"/>
    </source>
</evidence>
<evidence type="ECO:0000256" key="10">
    <source>
        <dbReference type="PIRNR" id="PIRNR002786"/>
    </source>
</evidence>
<evidence type="ECO:0000256" key="7">
    <source>
        <dbReference type="ARBA" id="ARBA00022927"/>
    </source>
</evidence>
<evidence type="ECO:0000256" key="1">
    <source>
        <dbReference type="ARBA" id="ARBA00004533"/>
    </source>
</evidence>
<keyword evidence="6" id="KW-0812">Transmembrane</keyword>
<dbReference type="Gene3D" id="3.30.1300.30">
    <property type="entry name" value="GSPII I/J protein-like"/>
    <property type="match status" value="1"/>
</dbReference>
<reference evidence="13 14" key="1">
    <citation type="submission" date="2018-02" db="EMBL/GenBank/DDBJ databases">
        <title>Solimicrobium silvestre gen. nov., sp. nov., isolated from alpine forest soil.</title>
        <authorList>
            <person name="Margesin R."/>
            <person name="Albuquerque L."/>
            <person name="Zhang D.-C."/>
            <person name="Froufe H.J.C."/>
            <person name="Severino R."/>
            <person name="Roxo I."/>
            <person name="Egas C."/>
            <person name="Da Costa M.S."/>
        </authorList>
    </citation>
    <scope>NUCLEOTIDE SEQUENCE [LARGE SCALE GENOMIC DNA]</scope>
    <source>
        <strain evidence="13 14">S20-91</strain>
    </source>
</reference>
<accession>A0A2S9GYQ9</accession>
<keyword evidence="5 10" id="KW-0997">Cell inner membrane</keyword>
<dbReference type="InterPro" id="IPR038072">
    <property type="entry name" value="GspK_central_sf"/>
</dbReference>
<dbReference type="InterPro" id="IPR049179">
    <property type="entry name" value="T2SSK_SAM-like_2nd"/>
</dbReference>
<feature type="domain" description="T2SS protein K second SAM-like" evidence="11">
    <location>
        <begin position="224"/>
        <end position="267"/>
    </location>
</feature>
<dbReference type="NCBIfam" id="NF037980">
    <property type="entry name" value="T2SS_GspK"/>
    <property type="match status" value="1"/>
</dbReference>